<keyword evidence="5 10" id="KW-0812">Transmembrane</keyword>
<evidence type="ECO:0000256" key="2">
    <source>
        <dbReference type="ARBA" id="ARBA00022448"/>
    </source>
</evidence>
<feature type="transmembrane region" description="Helical" evidence="10">
    <location>
        <begin position="81"/>
        <end position="104"/>
    </location>
</feature>
<dbReference type="PANTHER" id="PTHR32024:SF1">
    <property type="entry name" value="KTR SYSTEM POTASSIUM UPTAKE PROTEIN B"/>
    <property type="match status" value="1"/>
</dbReference>
<comment type="subcellular location">
    <subcellularLocation>
        <location evidence="1">Cell membrane</location>
        <topology evidence="1">Multi-pass membrane protein</topology>
    </subcellularLocation>
</comment>
<feature type="transmembrane region" description="Helical" evidence="10">
    <location>
        <begin position="50"/>
        <end position="69"/>
    </location>
</feature>
<feature type="transmembrane region" description="Helical" evidence="10">
    <location>
        <begin position="417"/>
        <end position="439"/>
    </location>
</feature>
<proteinExistence type="predicted"/>
<dbReference type="GO" id="GO:0005886">
    <property type="term" value="C:plasma membrane"/>
    <property type="evidence" value="ECO:0007669"/>
    <property type="project" value="UniProtKB-SubCell"/>
</dbReference>
<gene>
    <name evidence="11" type="primary">ktrB</name>
    <name evidence="11" type="ORF">R28058_28181</name>
</gene>
<dbReference type="NCBIfam" id="TIGR00933">
    <property type="entry name" value="2a38"/>
    <property type="match status" value="1"/>
</dbReference>
<dbReference type="InterPro" id="IPR003445">
    <property type="entry name" value="Cat_transpt"/>
</dbReference>
<keyword evidence="9 10" id="KW-0472">Membrane</keyword>
<organism evidence="11 12">
    <name type="scientific">Paraclostridium sordellii</name>
    <name type="common">Clostridium sordellii</name>
    <dbReference type="NCBI Taxonomy" id="1505"/>
    <lineage>
        <taxon>Bacteria</taxon>
        <taxon>Bacillati</taxon>
        <taxon>Bacillota</taxon>
        <taxon>Clostridia</taxon>
        <taxon>Peptostreptococcales</taxon>
        <taxon>Peptostreptococcaceae</taxon>
        <taxon>Paraclostridium</taxon>
    </lineage>
</organism>
<evidence type="ECO:0000256" key="6">
    <source>
        <dbReference type="ARBA" id="ARBA00022958"/>
    </source>
</evidence>
<dbReference type="InterPro" id="IPR004772">
    <property type="entry name" value="TrkH"/>
</dbReference>
<evidence type="ECO:0000256" key="1">
    <source>
        <dbReference type="ARBA" id="ARBA00004651"/>
    </source>
</evidence>
<keyword evidence="4" id="KW-0633">Potassium transport</keyword>
<dbReference type="GO" id="GO:0015379">
    <property type="term" value="F:potassium:chloride symporter activity"/>
    <property type="evidence" value="ECO:0007669"/>
    <property type="project" value="InterPro"/>
</dbReference>
<reference evidence="11 12" key="1">
    <citation type="submission" date="2015-01" db="EMBL/GenBank/DDBJ databases">
        <authorList>
            <person name="Aslett A.Martin."/>
            <person name="De Silva Nishadi"/>
        </authorList>
    </citation>
    <scope>NUCLEOTIDE SEQUENCE [LARGE SCALE GENOMIC DNA]</scope>
    <source>
        <strain evidence="11 12">R28058</strain>
    </source>
</reference>
<feature type="transmembrane region" description="Helical" evidence="10">
    <location>
        <begin position="297"/>
        <end position="314"/>
    </location>
</feature>
<keyword evidence="8" id="KW-0406">Ion transport</keyword>
<dbReference type="EMBL" id="CEKZ01000023">
    <property type="protein sequence ID" value="CEQ05101.1"/>
    <property type="molecule type" value="Genomic_DNA"/>
</dbReference>
<dbReference type="PANTHER" id="PTHR32024">
    <property type="entry name" value="TRK SYSTEM POTASSIUM UPTAKE PROTEIN TRKG-RELATED"/>
    <property type="match status" value="1"/>
</dbReference>
<evidence type="ECO:0000256" key="10">
    <source>
        <dbReference type="SAM" id="Phobius"/>
    </source>
</evidence>
<keyword evidence="7 10" id="KW-1133">Transmembrane helix</keyword>
<evidence type="ECO:0000256" key="5">
    <source>
        <dbReference type="ARBA" id="ARBA00022692"/>
    </source>
</evidence>
<evidence type="ECO:0000256" key="3">
    <source>
        <dbReference type="ARBA" id="ARBA00022475"/>
    </source>
</evidence>
<evidence type="ECO:0000256" key="8">
    <source>
        <dbReference type="ARBA" id="ARBA00023065"/>
    </source>
</evidence>
<feature type="transmembrane region" description="Helical" evidence="10">
    <location>
        <begin position="360"/>
        <end position="380"/>
    </location>
</feature>
<evidence type="ECO:0000313" key="12">
    <source>
        <dbReference type="Proteomes" id="UP000049127"/>
    </source>
</evidence>
<accession>A0A0C7GD65</accession>
<feature type="transmembrane region" description="Helical" evidence="10">
    <location>
        <begin position="135"/>
        <end position="156"/>
    </location>
</feature>
<sequence length="458" mass="49473">MKEFISNIKKPINKLNPPQIMVIGFATVILIGAILLTLPIVSNNGLATPFVDALFTATSAVCVTGLVVVDTATHWNLFGQIIIIILIQVGGLGFMTITTLFALITKKRINLKERLLIQEALNQIDLSGLVKLTRYVLLMTFIIEGTGALILSTVFIPEFGFVKGTWFSVFHAISAFCNAGFDLMGTVSGPFTSITRYVNNTTVSLCIAALIILGGIGFPVILDVVKNKKISKLNIHSKVVLITTAALVIIGMIFMFFIEYSNTKTLGNLSLKGKLLSALFQSVTPRTAGFNTIDLTAMHQGSMFIMIILMFIGASPCSTGGGTKTTTLATIILAVRSFIFEKDDIEVFERRVGLGAVRKSIGIFFIGISVVIVGILIINLSQDSFDLIESAFEVVSAFATVGSSIGGSPNLNTFGKIVIMLYMFMGRVGFLTIFIALVSKNNVKKQVIRFPEGKIIVG</sequence>
<dbReference type="Proteomes" id="UP000049127">
    <property type="component" value="Unassembled WGS sequence"/>
</dbReference>
<feature type="transmembrane region" description="Helical" evidence="10">
    <location>
        <begin position="20"/>
        <end position="38"/>
    </location>
</feature>
<dbReference type="AlphaFoldDB" id="A0A0C7GD65"/>
<dbReference type="Pfam" id="PF02386">
    <property type="entry name" value="TrkH"/>
    <property type="match status" value="1"/>
</dbReference>
<evidence type="ECO:0000256" key="4">
    <source>
        <dbReference type="ARBA" id="ARBA00022538"/>
    </source>
</evidence>
<keyword evidence="6" id="KW-0630">Potassium</keyword>
<keyword evidence="3" id="KW-1003">Cell membrane</keyword>
<evidence type="ECO:0000313" key="11">
    <source>
        <dbReference type="EMBL" id="CEQ05101.1"/>
    </source>
</evidence>
<keyword evidence="2" id="KW-0813">Transport</keyword>
<protein>
    <submittedName>
        <fullName evidence="11">Cation transport protein</fullName>
    </submittedName>
</protein>
<feature type="transmembrane region" description="Helical" evidence="10">
    <location>
        <begin position="202"/>
        <end position="225"/>
    </location>
</feature>
<dbReference type="RefSeq" id="WP_330373420.1">
    <property type="nucleotide sequence ID" value="NZ_CDNI01000023.1"/>
</dbReference>
<evidence type="ECO:0000256" key="9">
    <source>
        <dbReference type="ARBA" id="ARBA00023136"/>
    </source>
</evidence>
<evidence type="ECO:0000256" key="7">
    <source>
        <dbReference type="ARBA" id="ARBA00022989"/>
    </source>
</evidence>
<feature type="transmembrane region" description="Helical" evidence="10">
    <location>
        <begin position="237"/>
        <end position="258"/>
    </location>
</feature>
<name>A0A0C7GD65_PARSO</name>